<feature type="compositionally biased region" description="Polar residues" evidence="1">
    <location>
        <begin position="65"/>
        <end position="90"/>
    </location>
</feature>
<protein>
    <submittedName>
        <fullName evidence="2">Uncharacterized protein</fullName>
    </submittedName>
</protein>
<sequence length="120" mass="13315">MYELGDLWFINVNWTCSAVKRAIVVRANANSGEDALDRGTEPDYNPVGGNTKRTVDKRQVRWDYAQSTALSRSSLPPPSGNATQHASLSARQYPDQHSLPSRKNILKSKMLSQLVTNGQL</sequence>
<comment type="caution">
    <text evidence="2">The sequence shown here is derived from an EMBL/GenBank/DDBJ whole genome shotgun (WGS) entry which is preliminary data.</text>
</comment>
<keyword evidence="3" id="KW-1185">Reference proteome</keyword>
<accession>A0ABP0T799</accession>
<gene>
    <name evidence="2" type="ORF">CSSPTR1EN2_LOCUS23990</name>
</gene>
<evidence type="ECO:0000313" key="3">
    <source>
        <dbReference type="Proteomes" id="UP001497512"/>
    </source>
</evidence>
<organism evidence="2 3">
    <name type="scientific">Sphagnum troendelagicum</name>
    <dbReference type="NCBI Taxonomy" id="128251"/>
    <lineage>
        <taxon>Eukaryota</taxon>
        <taxon>Viridiplantae</taxon>
        <taxon>Streptophyta</taxon>
        <taxon>Embryophyta</taxon>
        <taxon>Bryophyta</taxon>
        <taxon>Sphagnophytina</taxon>
        <taxon>Sphagnopsida</taxon>
        <taxon>Sphagnales</taxon>
        <taxon>Sphagnaceae</taxon>
        <taxon>Sphagnum</taxon>
    </lineage>
</organism>
<evidence type="ECO:0000256" key="1">
    <source>
        <dbReference type="SAM" id="MobiDB-lite"/>
    </source>
</evidence>
<dbReference type="Proteomes" id="UP001497512">
    <property type="component" value="Unassembled WGS sequence"/>
</dbReference>
<evidence type="ECO:0000313" key="2">
    <source>
        <dbReference type="EMBL" id="CAK9188702.1"/>
    </source>
</evidence>
<reference evidence="2" key="1">
    <citation type="submission" date="2024-02" db="EMBL/GenBank/DDBJ databases">
        <authorList>
            <consortium name="ELIXIR-Norway"/>
            <consortium name="Elixir Norway"/>
        </authorList>
    </citation>
    <scope>NUCLEOTIDE SEQUENCE</scope>
</reference>
<name>A0ABP0T799_9BRYO</name>
<dbReference type="EMBL" id="CAXANX010000012">
    <property type="protein sequence ID" value="CAK9188702.1"/>
    <property type="molecule type" value="Genomic_DNA"/>
</dbReference>
<proteinExistence type="predicted"/>
<feature type="region of interest" description="Disordered" evidence="1">
    <location>
        <begin position="30"/>
        <end position="105"/>
    </location>
</feature>